<keyword evidence="2" id="KW-0963">Cytoplasm</keyword>
<evidence type="ECO:0000256" key="1">
    <source>
        <dbReference type="ARBA" id="ARBA00004496"/>
    </source>
</evidence>
<feature type="coiled-coil region" evidence="3">
    <location>
        <begin position="326"/>
        <end position="360"/>
    </location>
</feature>
<dbReference type="GO" id="GO:0051015">
    <property type="term" value="F:actin filament binding"/>
    <property type="evidence" value="ECO:0007669"/>
    <property type="project" value="TreeGrafter"/>
</dbReference>
<accession>A0A8J5G2K0</accession>
<dbReference type="InterPro" id="IPR027417">
    <property type="entry name" value="P-loop_NTPase"/>
</dbReference>
<comment type="caution">
    <text evidence="5">The sequence shown here is derived from an EMBL/GenBank/DDBJ whole genome shotgun (WGS) entry which is preliminary data.</text>
</comment>
<dbReference type="AlphaFoldDB" id="A0A8J5G2K0"/>
<dbReference type="Proteomes" id="UP000734854">
    <property type="component" value="Unassembled WGS sequence"/>
</dbReference>
<dbReference type="GO" id="GO:0000146">
    <property type="term" value="F:microfilament motor activity"/>
    <property type="evidence" value="ECO:0007669"/>
    <property type="project" value="InterPro"/>
</dbReference>
<dbReference type="PROSITE" id="PS50096">
    <property type="entry name" value="IQ"/>
    <property type="match status" value="3"/>
</dbReference>
<name>A0A8J5G2K0_ZINOF</name>
<feature type="region of interest" description="Disordered" evidence="4">
    <location>
        <begin position="77"/>
        <end position="122"/>
    </location>
</feature>
<keyword evidence="6" id="KW-1185">Reference proteome</keyword>
<dbReference type="EMBL" id="JACMSC010000012">
    <property type="protein sequence ID" value="KAG6498406.1"/>
    <property type="molecule type" value="Genomic_DNA"/>
</dbReference>
<dbReference type="SMART" id="SM00015">
    <property type="entry name" value="IQ"/>
    <property type="match status" value="4"/>
</dbReference>
<evidence type="ECO:0000256" key="4">
    <source>
        <dbReference type="SAM" id="MobiDB-lite"/>
    </source>
</evidence>
<dbReference type="InterPro" id="IPR046987">
    <property type="entry name" value="Myo9"/>
</dbReference>
<dbReference type="GO" id="GO:0005096">
    <property type="term" value="F:GTPase activator activity"/>
    <property type="evidence" value="ECO:0007669"/>
    <property type="project" value="InterPro"/>
</dbReference>
<dbReference type="Gene3D" id="1.20.5.190">
    <property type="match status" value="1"/>
</dbReference>
<dbReference type="GO" id="GO:0035556">
    <property type="term" value="P:intracellular signal transduction"/>
    <property type="evidence" value="ECO:0007669"/>
    <property type="project" value="InterPro"/>
</dbReference>
<reference evidence="5 6" key="1">
    <citation type="submission" date="2020-08" db="EMBL/GenBank/DDBJ databases">
        <title>Plant Genome Project.</title>
        <authorList>
            <person name="Zhang R.-G."/>
        </authorList>
    </citation>
    <scope>NUCLEOTIDE SEQUENCE [LARGE SCALE GENOMIC DNA]</scope>
    <source>
        <tissue evidence="5">Rhizome</tissue>
    </source>
</reference>
<comment type="subcellular location">
    <subcellularLocation>
        <location evidence="1">Cytoplasm</location>
    </subcellularLocation>
</comment>
<dbReference type="GO" id="GO:0005884">
    <property type="term" value="C:actin filament"/>
    <property type="evidence" value="ECO:0007669"/>
    <property type="project" value="TreeGrafter"/>
</dbReference>
<evidence type="ECO:0000313" key="6">
    <source>
        <dbReference type="Proteomes" id="UP000734854"/>
    </source>
</evidence>
<organism evidence="5 6">
    <name type="scientific">Zingiber officinale</name>
    <name type="common">Ginger</name>
    <name type="synonym">Amomum zingiber</name>
    <dbReference type="NCBI Taxonomy" id="94328"/>
    <lineage>
        <taxon>Eukaryota</taxon>
        <taxon>Viridiplantae</taxon>
        <taxon>Streptophyta</taxon>
        <taxon>Embryophyta</taxon>
        <taxon>Tracheophyta</taxon>
        <taxon>Spermatophyta</taxon>
        <taxon>Magnoliopsida</taxon>
        <taxon>Liliopsida</taxon>
        <taxon>Zingiberales</taxon>
        <taxon>Zingiberaceae</taxon>
        <taxon>Zingiber</taxon>
    </lineage>
</organism>
<proteinExistence type="predicted"/>
<feature type="compositionally biased region" description="Basic and acidic residues" evidence="4">
    <location>
        <begin position="110"/>
        <end position="122"/>
    </location>
</feature>
<dbReference type="Pfam" id="PF00612">
    <property type="entry name" value="IQ"/>
    <property type="match status" value="2"/>
</dbReference>
<evidence type="ECO:0000313" key="5">
    <source>
        <dbReference type="EMBL" id="KAG6498406.1"/>
    </source>
</evidence>
<protein>
    <submittedName>
        <fullName evidence="5">Uncharacterized protein</fullName>
    </submittedName>
</protein>
<evidence type="ECO:0000256" key="2">
    <source>
        <dbReference type="ARBA" id="ARBA00022490"/>
    </source>
</evidence>
<evidence type="ECO:0000256" key="3">
    <source>
        <dbReference type="SAM" id="Coils"/>
    </source>
</evidence>
<dbReference type="InterPro" id="IPR000048">
    <property type="entry name" value="IQ_motif_EF-hand-BS"/>
</dbReference>
<gene>
    <name evidence="5" type="ORF">ZIOFF_046319</name>
</gene>
<dbReference type="GO" id="GO:0005737">
    <property type="term" value="C:cytoplasm"/>
    <property type="evidence" value="ECO:0007669"/>
    <property type="project" value="UniProtKB-SubCell"/>
</dbReference>
<dbReference type="SUPFAM" id="SSF52540">
    <property type="entry name" value="P-loop containing nucleoside triphosphate hydrolases"/>
    <property type="match status" value="1"/>
</dbReference>
<dbReference type="PANTHER" id="PTHR46184:SF5">
    <property type="entry name" value="UNCONVENTIONAL MYOSIN-IXA-LIKE"/>
    <property type="match status" value="1"/>
</dbReference>
<keyword evidence="3" id="KW-0175">Coiled coil</keyword>
<sequence length="540" mass="61424">MDFSFSGGFLVQSPTSFPAESDQNGELRGRRTLLTTDSEQIARRFVCFFFLMLSTRSMGGDGFDRSTLEEMLDAIRQGDEQPKDLPPALPARPTSRGRLPTSRRFVSARPNHEASDRGMNDKDVAVPKSGIFGSKKCLGIPELLRYEETVQAANITVFVPCKKLDCGGSDKRTVSECTGLEDDARNQTMQAILWVQKNFRGLQARSHFKQLKAAATNLQSFVRGESERQKFAVLIRRCCSAIVIQKHARRRSARAVFNGQLRDVVLLQSAIRGWLARQGVIVSTAASKRRQTSNLIEGNTRRESTSDHAEVIKDTNNEESQIYHALAELRCQLLKTEAALQQKEEENAMLKQRLQEYDIRWSNYESKMKSMETTWQGQLNSLQMNFAAARKSHALEEIPKQNRRQETPKPNHYCNFETSSSSEVQPLKDMLSKLQKNSNSVPMRNRDAAPSSVVQLTEEFDRQQKIFDNDAVLVNGSKSEQCAANINHLQELRELKARFASWKKDYKVRLREAKMELLKLGSPEEKAGTRKHWWCTARIK</sequence>
<dbReference type="PANTHER" id="PTHR46184">
    <property type="entry name" value="UNCONVENTIONAL MYOSIN-IXB-LIKE PROTEIN"/>
    <property type="match status" value="1"/>
</dbReference>